<evidence type="ECO:0000313" key="2">
    <source>
        <dbReference type="Proteomes" id="UP001150238"/>
    </source>
</evidence>
<name>A0A9W9AN68_9AGAR</name>
<protein>
    <recommendedName>
        <fullName evidence="3">Peptidase S1 domain-containing protein</fullName>
    </recommendedName>
</protein>
<reference evidence="1" key="2">
    <citation type="journal article" date="2023" name="Proc. Natl. Acad. Sci. U.S.A.">
        <title>A global phylogenomic analysis of the shiitake genus Lentinula.</title>
        <authorList>
            <person name="Sierra-Patev S."/>
            <person name="Min B."/>
            <person name="Naranjo-Ortiz M."/>
            <person name="Looney B."/>
            <person name="Konkel Z."/>
            <person name="Slot J.C."/>
            <person name="Sakamoto Y."/>
            <person name="Steenwyk J.L."/>
            <person name="Rokas A."/>
            <person name="Carro J."/>
            <person name="Camarero S."/>
            <person name="Ferreira P."/>
            <person name="Molpeceres G."/>
            <person name="Ruiz-Duenas F.J."/>
            <person name="Serrano A."/>
            <person name="Henrissat B."/>
            <person name="Drula E."/>
            <person name="Hughes K.W."/>
            <person name="Mata J.L."/>
            <person name="Ishikawa N.K."/>
            <person name="Vargas-Isla R."/>
            <person name="Ushijima S."/>
            <person name="Smith C.A."/>
            <person name="Donoghue J."/>
            <person name="Ahrendt S."/>
            <person name="Andreopoulos W."/>
            <person name="He G."/>
            <person name="LaButti K."/>
            <person name="Lipzen A."/>
            <person name="Ng V."/>
            <person name="Riley R."/>
            <person name="Sandor L."/>
            <person name="Barry K."/>
            <person name="Martinez A.T."/>
            <person name="Xiao Y."/>
            <person name="Gibbons J.G."/>
            <person name="Terashima K."/>
            <person name="Grigoriev I.V."/>
            <person name="Hibbett D."/>
        </authorList>
    </citation>
    <scope>NUCLEOTIDE SEQUENCE</scope>
    <source>
        <strain evidence="1">Sp2 HRB7682 ss15</strain>
    </source>
</reference>
<dbReference type="SUPFAM" id="SSF50494">
    <property type="entry name" value="Trypsin-like serine proteases"/>
    <property type="match status" value="1"/>
</dbReference>
<gene>
    <name evidence="1" type="ORF">C8J55DRAFT_487634</name>
</gene>
<proteinExistence type="predicted"/>
<dbReference type="Proteomes" id="UP001150238">
    <property type="component" value="Unassembled WGS sequence"/>
</dbReference>
<dbReference type="AlphaFoldDB" id="A0A9W9AN68"/>
<sequence>MTKGVSHFIGFLGQKPPGTNSSKFKDRCFPRIDATWDYRCPEGRLLPLQGVIPNRLMQHPDMWDSDREPCLLVVKNGHATGTTMGRANGPLSVVRTYTLDISTHHTSMEWGILNYDSKSEVFSRGGDSGSVIADIRGRIGGMLTGGAGSTESSDLTYATPFWWLLGRIKATNRFSQVHLGIDA</sequence>
<reference evidence="1" key="1">
    <citation type="submission" date="2022-08" db="EMBL/GenBank/DDBJ databases">
        <authorList>
            <consortium name="DOE Joint Genome Institute"/>
            <person name="Min B."/>
            <person name="Riley R."/>
            <person name="Sierra-Patev S."/>
            <person name="Naranjo-Ortiz M."/>
            <person name="Looney B."/>
            <person name="Konkel Z."/>
            <person name="Slot J.C."/>
            <person name="Sakamoto Y."/>
            <person name="Steenwyk J.L."/>
            <person name="Rokas A."/>
            <person name="Carro J."/>
            <person name="Camarero S."/>
            <person name="Ferreira P."/>
            <person name="Molpeceres G."/>
            <person name="Ruiz-Duenas F.J."/>
            <person name="Serrano A."/>
            <person name="Henrissat B."/>
            <person name="Drula E."/>
            <person name="Hughes K.W."/>
            <person name="Mata J.L."/>
            <person name="Ishikawa N.K."/>
            <person name="Vargas-Isla R."/>
            <person name="Ushijima S."/>
            <person name="Smith C.A."/>
            <person name="Ahrendt S."/>
            <person name="Andreopoulos W."/>
            <person name="He G."/>
            <person name="Labutti K."/>
            <person name="Lipzen A."/>
            <person name="Ng V."/>
            <person name="Sandor L."/>
            <person name="Barry K."/>
            <person name="Martinez A.T."/>
            <person name="Xiao Y."/>
            <person name="Gibbons J.G."/>
            <person name="Terashima K."/>
            <person name="Hibbett D.S."/>
            <person name="Grigoriev I.V."/>
        </authorList>
    </citation>
    <scope>NUCLEOTIDE SEQUENCE</scope>
    <source>
        <strain evidence="1">Sp2 HRB7682 ss15</strain>
    </source>
</reference>
<dbReference type="EMBL" id="JANVFS010000010">
    <property type="protein sequence ID" value="KAJ4486664.1"/>
    <property type="molecule type" value="Genomic_DNA"/>
</dbReference>
<comment type="caution">
    <text evidence="1">The sequence shown here is derived from an EMBL/GenBank/DDBJ whole genome shotgun (WGS) entry which is preliminary data.</text>
</comment>
<organism evidence="1 2">
    <name type="scientific">Lentinula lateritia</name>
    <dbReference type="NCBI Taxonomy" id="40482"/>
    <lineage>
        <taxon>Eukaryota</taxon>
        <taxon>Fungi</taxon>
        <taxon>Dikarya</taxon>
        <taxon>Basidiomycota</taxon>
        <taxon>Agaricomycotina</taxon>
        <taxon>Agaricomycetes</taxon>
        <taxon>Agaricomycetidae</taxon>
        <taxon>Agaricales</taxon>
        <taxon>Marasmiineae</taxon>
        <taxon>Omphalotaceae</taxon>
        <taxon>Lentinula</taxon>
    </lineage>
</organism>
<evidence type="ECO:0000313" key="1">
    <source>
        <dbReference type="EMBL" id="KAJ4486664.1"/>
    </source>
</evidence>
<accession>A0A9W9AN68</accession>
<dbReference type="InterPro" id="IPR009003">
    <property type="entry name" value="Peptidase_S1_PA"/>
</dbReference>
<evidence type="ECO:0008006" key="3">
    <source>
        <dbReference type="Google" id="ProtNLM"/>
    </source>
</evidence>